<organism evidence="1 2">
    <name type="scientific">Steccherinum ochraceum</name>
    <dbReference type="NCBI Taxonomy" id="92696"/>
    <lineage>
        <taxon>Eukaryota</taxon>
        <taxon>Fungi</taxon>
        <taxon>Dikarya</taxon>
        <taxon>Basidiomycota</taxon>
        <taxon>Agaricomycotina</taxon>
        <taxon>Agaricomycetes</taxon>
        <taxon>Polyporales</taxon>
        <taxon>Steccherinaceae</taxon>
        <taxon>Steccherinum</taxon>
    </lineage>
</organism>
<reference evidence="1 2" key="1">
    <citation type="submission" date="2018-11" db="EMBL/GenBank/DDBJ databases">
        <title>Genome assembly of Steccherinum ochraceum LE-BIN_3174, the white-rot fungus of the Steccherinaceae family (The Residual Polyporoid clade, Polyporales, Basidiomycota).</title>
        <authorList>
            <person name="Fedorova T.V."/>
            <person name="Glazunova O.A."/>
            <person name="Landesman E.O."/>
            <person name="Moiseenko K.V."/>
            <person name="Psurtseva N.V."/>
            <person name="Savinova O.S."/>
            <person name="Shakhova N.V."/>
            <person name="Tyazhelova T.V."/>
            <person name="Vasina D.V."/>
        </authorList>
    </citation>
    <scope>NUCLEOTIDE SEQUENCE [LARGE SCALE GENOMIC DNA]</scope>
    <source>
        <strain evidence="1 2">LE-BIN_3174</strain>
    </source>
</reference>
<comment type="caution">
    <text evidence="1">The sequence shown here is derived from an EMBL/GenBank/DDBJ whole genome shotgun (WGS) entry which is preliminary data.</text>
</comment>
<accession>A0A4R0RE21</accession>
<dbReference type="Proteomes" id="UP000292702">
    <property type="component" value="Unassembled WGS sequence"/>
</dbReference>
<evidence type="ECO:0000313" key="2">
    <source>
        <dbReference type="Proteomes" id="UP000292702"/>
    </source>
</evidence>
<name>A0A4R0RE21_9APHY</name>
<protein>
    <submittedName>
        <fullName evidence="1">Uncharacterized protein</fullName>
    </submittedName>
</protein>
<sequence length="164" mass="18029">MSRRRGSDAAYDEQYPLVLAEGAAPPVYLNSPGNLPQYGFGWALLRPDLIKHFQLKKSTDLEAVLTDAANALAEKSTASGVDKQLPYTSDIGKQILDHASTPFFDHGLLFVLRNTSAKAIQDSQNQDVIEKLKAMTDGLGRPRWYRIAPRSMVAQNKVAVCTVP</sequence>
<dbReference type="EMBL" id="RWJN01000347">
    <property type="protein sequence ID" value="TCD62759.1"/>
    <property type="molecule type" value="Genomic_DNA"/>
</dbReference>
<dbReference type="AlphaFoldDB" id="A0A4R0RE21"/>
<evidence type="ECO:0000313" key="1">
    <source>
        <dbReference type="EMBL" id="TCD62759.1"/>
    </source>
</evidence>
<keyword evidence="2" id="KW-1185">Reference proteome</keyword>
<gene>
    <name evidence="1" type="ORF">EIP91_006431</name>
</gene>
<proteinExistence type="predicted"/>